<feature type="transmembrane region" description="Helical" evidence="6">
    <location>
        <begin position="166"/>
        <end position="185"/>
    </location>
</feature>
<evidence type="ECO:0008006" key="9">
    <source>
        <dbReference type="Google" id="ProtNLM"/>
    </source>
</evidence>
<dbReference type="PANTHER" id="PTHR30250:SF11">
    <property type="entry name" value="O-ANTIGEN TRANSPORTER-RELATED"/>
    <property type="match status" value="1"/>
</dbReference>
<proteinExistence type="predicted"/>
<evidence type="ECO:0000313" key="8">
    <source>
        <dbReference type="Proteomes" id="UP000263754"/>
    </source>
</evidence>
<dbReference type="PANTHER" id="PTHR30250">
    <property type="entry name" value="PST FAMILY PREDICTED COLANIC ACID TRANSPORTER"/>
    <property type="match status" value="1"/>
</dbReference>
<evidence type="ECO:0000256" key="6">
    <source>
        <dbReference type="SAM" id="Phobius"/>
    </source>
</evidence>
<feature type="transmembrane region" description="Helical" evidence="6">
    <location>
        <begin position="18"/>
        <end position="39"/>
    </location>
</feature>
<comment type="subcellular location">
    <subcellularLocation>
        <location evidence="1">Cell membrane</location>
        <topology evidence="1">Multi-pass membrane protein</topology>
    </subcellularLocation>
</comment>
<dbReference type="EMBL" id="QSOF01000005">
    <property type="protein sequence ID" value="RGI78047.1"/>
    <property type="molecule type" value="Genomic_DNA"/>
</dbReference>
<feature type="transmembrane region" description="Helical" evidence="6">
    <location>
        <begin position="51"/>
        <end position="76"/>
    </location>
</feature>
<accession>A0A374N5D0</accession>
<feature type="transmembrane region" description="Helical" evidence="6">
    <location>
        <begin position="140"/>
        <end position="160"/>
    </location>
</feature>
<feature type="transmembrane region" description="Helical" evidence="6">
    <location>
        <begin position="111"/>
        <end position="128"/>
    </location>
</feature>
<dbReference type="GO" id="GO:0005886">
    <property type="term" value="C:plasma membrane"/>
    <property type="evidence" value="ECO:0007669"/>
    <property type="project" value="UniProtKB-SubCell"/>
</dbReference>
<gene>
    <name evidence="7" type="ORF">DXD90_05515</name>
</gene>
<feature type="transmembrane region" description="Helical" evidence="6">
    <location>
        <begin position="88"/>
        <end position="105"/>
    </location>
</feature>
<dbReference type="InterPro" id="IPR050833">
    <property type="entry name" value="Poly_Biosynth_Transport"/>
</dbReference>
<keyword evidence="5 6" id="KW-0472">Membrane</keyword>
<feature type="transmembrane region" description="Helical" evidence="6">
    <location>
        <begin position="346"/>
        <end position="364"/>
    </location>
</feature>
<evidence type="ECO:0000256" key="1">
    <source>
        <dbReference type="ARBA" id="ARBA00004651"/>
    </source>
</evidence>
<feature type="transmembrane region" description="Helical" evidence="6">
    <location>
        <begin position="197"/>
        <end position="221"/>
    </location>
</feature>
<reference evidence="7 8" key="1">
    <citation type="submission" date="2018-08" db="EMBL/GenBank/DDBJ databases">
        <title>A genome reference for cultivated species of the human gut microbiota.</title>
        <authorList>
            <person name="Zou Y."/>
            <person name="Xue W."/>
            <person name="Luo G."/>
        </authorList>
    </citation>
    <scope>NUCLEOTIDE SEQUENCE [LARGE SCALE GENOMIC DNA]</scope>
    <source>
        <strain evidence="7 8">TM10-17</strain>
    </source>
</reference>
<protein>
    <recommendedName>
        <fullName evidence="9">Polysaccharide biosynthesis protein</fullName>
    </recommendedName>
</protein>
<evidence type="ECO:0000256" key="5">
    <source>
        <dbReference type="ARBA" id="ARBA00023136"/>
    </source>
</evidence>
<evidence type="ECO:0000256" key="2">
    <source>
        <dbReference type="ARBA" id="ARBA00022475"/>
    </source>
</evidence>
<keyword evidence="4 6" id="KW-1133">Transmembrane helix</keyword>
<evidence type="ECO:0000256" key="4">
    <source>
        <dbReference type="ARBA" id="ARBA00022989"/>
    </source>
</evidence>
<dbReference type="Proteomes" id="UP000263754">
    <property type="component" value="Unassembled WGS sequence"/>
</dbReference>
<sequence length="406" mass="47359">MVKNSIQRLLESKYSKDFIYFSVGYMFCALLSLITTAIINKTLDRDSLGEYSYIKSLFDLVISVTSLGIYAAYLRFNTFGVNKSVSRFVLRYIIFATAITYIIFIFISKKYIASLYVLILFFNERTYYYRSIMKTETLNFLRLGAALITLLLIVLMFFYLPNQLSAYSIIFTYALGYFICLPFFLKKNDVEFNSNIISVGTIFKYSVPGALLTVIDWTFVFYSQHIIKENYGYFELAPYSIAQRALLCVKLFTGLYLMFYPTIYFREIERRNYKIVVKSRRLILLSLIFVVIICSIFASQIYCVMGASSYICNIEYFRLLIWADFFKVAASLYGLYLTYKIKTYQNLMIMSCGMIVDIVLLTLFVNTNGIISACYATIVSYMIVLLLMLYFSYKKERKELSNYGFN</sequence>
<organism evidence="7 8">
    <name type="scientific">Bacteroides uniformis</name>
    <dbReference type="NCBI Taxonomy" id="820"/>
    <lineage>
        <taxon>Bacteria</taxon>
        <taxon>Pseudomonadati</taxon>
        <taxon>Bacteroidota</taxon>
        <taxon>Bacteroidia</taxon>
        <taxon>Bacteroidales</taxon>
        <taxon>Bacteroidaceae</taxon>
        <taxon>Bacteroides</taxon>
    </lineage>
</organism>
<feature type="transmembrane region" description="Helical" evidence="6">
    <location>
        <begin position="319"/>
        <end position="339"/>
    </location>
</feature>
<evidence type="ECO:0000313" key="7">
    <source>
        <dbReference type="EMBL" id="RGI78047.1"/>
    </source>
</evidence>
<keyword evidence="2" id="KW-1003">Cell membrane</keyword>
<keyword evidence="3 6" id="KW-0812">Transmembrane</keyword>
<dbReference type="RefSeq" id="WP_117962856.1">
    <property type="nucleotide sequence ID" value="NZ_JABFHX010000012.1"/>
</dbReference>
<comment type="caution">
    <text evidence="7">The sequence shown here is derived from an EMBL/GenBank/DDBJ whole genome shotgun (WGS) entry which is preliminary data.</text>
</comment>
<feature type="transmembrane region" description="Helical" evidence="6">
    <location>
        <begin position="241"/>
        <end position="261"/>
    </location>
</feature>
<evidence type="ECO:0000256" key="3">
    <source>
        <dbReference type="ARBA" id="ARBA00022692"/>
    </source>
</evidence>
<name>A0A374N5D0_BACUN</name>
<dbReference type="AlphaFoldDB" id="A0A374N5D0"/>
<feature type="transmembrane region" description="Helical" evidence="6">
    <location>
        <begin position="370"/>
        <end position="391"/>
    </location>
</feature>
<feature type="transmembrane region" description="Helical" evidence="6">
    <location>
        <begin position="282"/>
        <end position="307"/>
    </location>
</feature>